<evidence type="ECO:0000256" key="4">
    <source>
        <dbReference type="ARBA" id="ARBA00022475"/>
    </source>
</evidence>
<dbReference type="GeneID" id="93276072"/>
<dbReference type="GO" id="GO:0140359">
    <property type="term" value="F:ABC-type transporter activity"/>
    <property type="evidence" value="ECO:0007669"/>
    <property type="project" value="InterPro"/>
</dbReference>
<comment type="similarity">
    <text evidence="2 8">Belongs to the ABC-2 integral membrane protein family.</text>
</comment>
<name>A0A1I0K0Z9_9FIRM</name>
<feature type="transmembrane region" description="Helical" evidence="8">
    <location>
        <begin position="144"/>
        <end position="167"/>
    </location>
</feature>
<proteinExistence type="inferred from homology"/>
<dbReference type="InterPro" id="IPR013525">
    <property type="entry name" value="ABC2_TM"/>
</dbReference>
<dbReference type="GO" id="GO:0015920">
    <property type="term" value="P:lipopolysaccharide transport"/>
    <property type="evidence" value="ECO:0007669"/>
    <property type="project" value="TreeGrafter"/>
</dbReference>
<dbReference type="PANTHER" id="PTHR30413:SF10">
    <property type="entry name" value="CAPSULE POLYSACCHARIDE EXPORT INNER-MEMBRANE PROTEIN CTRC"/>
    <property type="match status" value="1"/>
</dbReference>
<evidence type="ECO:0000256" key="8">
    <source>
        <dbReference type="RuleBase" id="RU361157"/>
    </source>
</evidence>
<dbReference type="RefSeq" id="WP_092370775.1">
    <property type="nucleotide sequence ID" value="NZ_CABJCG010000023.1"/>
</dbReference>
<dbReference type="AlphaFoldDB" id="A0A1I0K0Z9"/>
<keyword evidence="7 8" id="KW-0472">Membrane</keyword>
<keyword evidence="5 8" id="KW-0812">Transmembrane</keyword>
<sequence length="271" mass="31735">MKYVISLVKEIVKKRKMILDLALADFRKRFVGSYFGIVWMFLQPLVTVLIYWFIFGEYGMKTVPPVPNATYVVWLVPGLVPWFFYSEALNSITGCLQEYSYLVKKVVFKVEMLPVIKLLSCLLVHFFFVLIMLALYAAYRQPVFATWIQILYYTFAAAMLALAFGYFTSAVNVFFKDMANIVGICLQFGIWMTPIMYDEAIFTSRNPWIGTVLKLNPFYYIVAGYRDSMLTGDWFWRRPTMTLYFWGVTIVVMLVGLRMFKRLRPHFSDVL</sequence>
<evidence type="ECO:0000256" key="2">
    <source>
        <dbReference type="ARBA" id="ARBA00007783"/>
    </source>
</evidence>
<dbReference type="GO" id="GO:0005886">
    <property type="term" value="C:plasma membrane"/>
    <property type="evidence" value="ECO:0007669"/>
    <property type="project" value="UniProtKB-SubCell"/>
</dbReference>
<dbReference type="InterPro" id="IPR047817">
    <property type="entry name" value="ABC2_TM_bact-type"/>
</dbReference>
<dbReference type="PROSITE" id="PS51012">
    <property type="entry name" value="ABC_TM2"/>
    <property type="match status" value="1"/>
</dbReference>
<feature type="transmembrane region" description="Helical" evidence="8">
    <location>
        <begin position="243"/>
        <end position="260"/>
    </location>
</feature>
<dbReference type="Pfam" id="PF01061">
    <property type="entry name" value="ABC2_membrane"/>
    <property type="match status" value="1"/>
</dbReference>
<dbReference type="STRING" id="460384.SAMN05216313_14220"/>
<feature type="domain" description="ABC transmembrane type-2" evidence="9">
    <location>
        <begin position="35"/>
        <end position="263"/>
    </location>
</feature>
<dbReference type="PANTHER" id="PTHR30413">
    <property type="entry name" value="INNER MEMBRANE TRANSPORT PERMEASE"/>
    <property type="match status" value="1"/>
</dbReference>
<keyword evidence="4 8" id="KW-1003">Cell membrane</keyword>
<keyword evidence="3 8" id="KW-0813">Transport</keyword>
<evidence type="ECO:0000256" key="3">
    <source>
        <dbReference type="ARBA" id="ARBA00022448"/>
    </source>
</evidence>
<evidence type="ECO:0000256" key="7">
    <source>
        <dbReference type="ARBA" id="ARBA00023136"/>
    </source>
</evidence>
<accession>A0A1I0K0Z9</accession>
<evidence type="ECO:0000313" key="11">
    <source>
        <dbReference type="Proteomes" id="UP000198508"/>
    </source>
</evidence>
<evidence type="ECO:0000259" key="9">
    <source>
        <dbReference type="PROSITE" id="PS51012"/>
    </source>
</evidence>
<keyword evidence="6 8" id="KW-1133">Transmembrane helix</keyword>
<gene>
    <name evidence="10" type="ORF">SAMN05216313_14220</name>
</gene>
<evidence type="ECO:0000256" key="5">
    <source>
        <dbReference type="ARBA" id="ARBA00022692"/>
    </source>
</evidence>
<feature type="transmembrane region" description="Helical" evidence="8">
    <location>
        <begin position="34"/>
        <end position="54"/>
    </location>
</feature>
<evidence type="ECO:0000256" key="1">
    <source>
        <dbReference type="ARBA" id="ARBA00004651"/>
    </source>
</evidence>
<dbReference type="EMBL" id="FOIM01000042">
    <property type="protein sequence ID" value="SEU17346.1"/>
    <property type="molecule type" value="Genomic_DNA"/>
</dbReference>
<comment type="subcellular location">
    <subcellularLocation>
        <location evidence="1 8">Cell membrane</location>
        <topology evidence="1 8">Multi-pass membrane protein</topology>
    </subcellularLocation>
</comment>
<dbReference type="Proteomes" id="UP000198508">
    <property type="component" value="Unassembled WGS sequence"/>
</dbReference>
<organism evidence="10 11">
    <name type="scientific">Enterocloster lavalensis</name>
    <dbReference type="NCBI Taxonomy" id="460384"/>
    <lineage>
        <taxon>Bacteria</taxon>
        <taxon>Bacillati</taxon>
        <taxon>Bacillota</taxon>
        <taxon>Clostridia</taxon>
        <taxon>Lachnospirales</taxon>
        <taxon>Lachnospiraceae</taxon>
        <taxon>Enterocloster</taxon>
    </lineage>
</organism>
<protein>
    <recommendedName>
        <fullName evidence="8">Transport permease protein</fullName>
    </recommendedName>
</protein>
<feature type="transmembrane region" description="Helical" evidence="8">
    <location>
        <begin position="179"/>
        <end position="197"/>
    </location>
</feature>
<feature type="transmembrane region" description="Helical" evidence="8">
    <location>
        <begin position="116"/>
        <end position="138"/>
    </location>
</feature>
<reference evidence="11" key="1">
    <citation type="submission" date="2016-10" db="EMBL/GenBank/DDBJ databases">
        <authorList>
            <person name="Varghese N."/>
            <person name="Submissions S."/>
        </authorList>
    </citation>
    <scope>NUCLEOTIDE SEQUENCE [LARGE SCALE GENOMIC DNA]</scope>
    <source>
        <strain evidence="11">NLAE-zl-G277</strain>
    </source>
</reference>
<evidence type="ECO:0000313" key="10">
    <source>
        <dbReference type="EMBL" id="SEU17346.1"/>
    </source>
</evidence>
<evidence type="ECO:0000256" key="6">
    <source>
        <dbReference type="ARBA" id="ARBA00022989"/>
    </source>
</evidence>
<feature type="transmembrane region" description="Helical" evidence="8">
    <location>
        <begin position="74"/>
        <end position="96"/>
    </location>
</feature>
<keyword evidence="11" id="KW-1185">Reference proteome</keyword>